<dbReference type="HAMAP" id="MF_00252">
    <property type="entry name" value="Lys_tRNA_synth_class2"/>
    <property type="match status" value="1"/>
</dbReference>
<feature type="region of interest" description="Disordered" evidence="14">
    <location>
        <begin position="561"/>
        <end position="635"/>
    </location>
</feature>
<evidence type="ECO:0000313" key="16">
    <source>
        <dbReference type="EMBL" id="TNN08230.1"/>
    </source>
</evidence>
<evidence type="ECO:0000256" key="3">
    <source>
        <dbReference type="ARBA" id="ARBA00013166"/>
    </source>
</evidence>
<comment type="subcellular location">
    <subcellularLocation>
        <location evidence="1">Cytoplasm</location>
    </subcellularLocation>
</comment>
<evidence type="ECO:0000256" key="10">
    <source>
        <dbReference type="ARBA" id="ARBA00023146"/>
    </source>
</evidence>
<feature type="compositionally biased region" description="Low complexity" evidence="14">
    <location>
        <begin position="592"/>
        <end position="609"/>
    </location>
</feature>
<dbReference type="PRINTS" id="PR00982">
    <property type="entry name" value="TRNASYNTHLYS"/>
</dbReference>
<evidence type="ECO:0000256" key="5">
    <source>
        <dbReference type="ARBA" id="ARBA00022490"/>
    </source>
</evidence>
<evidence type="ECO:0000256" key="4">
    <source>
        <dbReference type="ARBA" id="ARBA00015745"/>
    </source>
</evidence>
<accession>A0A4Z2CW80</accession>
<comment type="catalytic activity">
    <reaction evidence="12 13">
        <text>tRNA(Lys) + L-lysine + ATP = L-lysyl-tRNA(Lys) + AMP + diphosphate</text>
        <dbReference type="Rhea" id="RHEA:20792"/>
        <dbReference type="Rhea" id="RHEA-COMP:9696"/>
        <dbReference type="Rhea" id="RHEA-COMP:9697"/>
        <dbReference type="ChEBI" id="CHEBI:30616"/>
        <dbReference type="ChEBI" id="CHEBI:32551"/>
        <dbReference type="ChEBI" id="CHEBI:33019"/>
        <dbReference type="ChEBI" id="CHEBI:78442"/>
        <dbReference type="ChEBI" id="CHEBI:78529"/>
        <dbReference type="ChEBI" id="CHEBI:456215"/>
        <dbReference type="EC" id="6.1.1.6"/>
    </reaction>
</comment>
<dbReference type="PROSITE" id="PS50862">
    <property type="entry name" value="AA_TRNA_LIGASE_II"/>
    <property type="match status" value="1"/>
</dbReference>
<keyword evidence="10" id="KW-0030">Aminoacyl-tRNA synthetase</keyword>
<dbReference type="SUPFAM" id="SSF55681">
    <property type="entry name" value="Class II aaRS and biotin synthetases"/>
    <property type="match status" value="1"/>
</dbReference>
<dbReference type="FunFam" id="2.40.50.140:FF:000050">
    <property type="entry name" value="Lysine--tRNA ligase"/>
    <property type="match status" value="1"/>
</dbReference>
<dbReference type="SUPFAM" id="SSF50249">
    <property type="entry name" value="Nucleic acid-binding proteins"/>
    <property type="match status" value="1"/>
</dbReference>
<evidence type="ECO:0000313" key="17">
    <source>
        <dbReference type="Proteomes" id="UP000311919"/>
    </source>
</evidence>
<dbReference type="InterPro" id="IPR018149">
    <property type="entry name" value="Lys-tRNA-synth_II_C"/>
</dbReference>
<dbReference type="STRING" id="6182.A0A4Z2CW80"/>
<name>A0A4Z2CW80_SCHJA</name>
<evidence type="ECO:0000256" key="12">
    <source>
        <dbReference type="ARBA" id="ARBA00048573"/>
    </source>
</evidence>
<organism evidence="16 17">
    <name type="scientific">Schistosoma japonicum</name>
    <name type="common">Blood fluke</name>
    <dbReference type="NCBI Taxonomy" id="6182"/>
    <lineage>
        <taxon>Eukaryota</taxon>
        <taxon>Metazoa</taxon>
        <taxon>Spiralia</taxon>
        <taxon>Lophotrochozoa</taxon>
        <taxon>Platyhelminthes</taxon>
        <taxon>Trematoda</taxon>
        <taxon>Digenea</taxon>
        <taxon>Strigeidida</taxon>
        <taxon>Schistosomatoidea</taxon>
        <taxon>Schistosomatidae</taxon>
        <taxon>Schistosoma</taxon>
    </lineage>
</organism>
<dbReference type="GO" id="GO:0006430">
    <property type="term" value="P:lysyl-tRNA aminoacylation"/>
    <property type="evidence" value="ECO:0007669"/>
    <property type="project" value="InterPro"/>
</dbReference>
<evidence type="ECO:0000256" key="9">
    <source>
        <dbReference type="ARBA" id="ARBA00022917"/>
    </source>
</evidence>
<dbReference type="Gene3D" id="3.30.930.10">
    <property type="entry name" value="Bira Bifunctional Protein, Domain 2"/>
    <property type="match status" value="1"/>
</dbReference>
<dbReference type="GO" id="GO:0017101">
    <property type="term" value="C:aminoacyl-tRNA synthetase multienzyme complex"/>
    <property type="evidence" value="ECO:0007669"/>
    <property type="project" value="TreeGrafter"/>
</dbReference>
<dbReference type="InterPro" id="IPR045864">
    <property type="entry name" value="aa-tRNA-synth_II/BPL/LPL"/>
</dbReference>
<dbReference type="GO" id="GO:0000049">
    <property type="term" value="F:tRNA binding"/>
    <property type="evidence" value="ECO:0007669"/>
    <property type="project" value="TreeGrafter"/>
</dbReference>
<dbReference type="GO" id="GO:0005524">
    <property type="term" value="F:ATP binding"/>
    <property type="evidence" value="ECO:0007669"/>
    <property type="project" value="UniProtKB-KW"/>
</dbReference>
<dbReference type="InterPro" id="IPR004365">
    <property type="entry name" value="NA-bd_OB_tRNA"/>
</dbReference>
<keyword evidence="8" id="KW-0067">ATP-binding</keyword>
<dbReference type="InterPro" id="IPR034762">
    <property type="entry name" value="Lys-tRNA-ligase_II_bac/euk"/>
</dbReference>
<dbReference type="PANTHER" id="PTHR42918">
    <property type="entry name" value="LYSYL-TRNA SYNTHETASE"/>
    <property type="match status" value="1"/>
</dbReference>
<dbReference type="PIRSF" id="PIRSF039101">
    <property type="entry name" value="LysRS2"/>
    <property type="match status" value="1"/>
</dbReference>
<keyword evidence="5" id="KW-0963">Cytoplasm</keyword>
<gene>
    <name evidence="16" type="ORF">EWB00_007198</name>
</gene>
<feature type="compositionally biased region" description="Polar residues" evidence="14">
    <location>
        <begin position="579"/>
        <end position="591"/>
    </location>
</feature>
<dbReference type="Pfam" id="PF00152">
    <property type="entry name" value="tRNA-synt_2"/>
    <property type="match status" value="1"/>
</dbReference>
<dbReference type="InterPro" id="IPR044136">
    <property type="entry name" value="Lys-tRNA-ligase_II_N"/>
</dbReference>
<keyword evidence="7" id="KW-0547">Nucleotide-binding</keyword>
<dbReference type="EMBL" id="SKCS01000412">
    <property type="protein sequence ID" value="TNN08230.1"/>
    <property type="molecule type" value="Genomic_DNA"/>
</dbReference>
<dbReference type="Gene3D" id="2.40.50.140">
    <property type="entry name" value="Nucleic acid-binding proteins"/>
    <property type="match status" value="1"/>
</dbReference>
<proteinExistence type="inferred from homology"/>
<evidence type="ECO:0000256" key="13">
    <source>
        <dbReference type="RuleBase" id="RU003748"/>
    </source>
</evidence>
<feature type="compositionally biased region" description="Basic residues" evidence="14">
    <location>
        <begin position="626"/>
        <end position="635"/>
    </location>
</feature>
<dbReference type="GO" id="GO:0004824">
    <property type="term" value="F:lysine-tRNA ligase activity"/>
    <property type="evidence" value="ECO:0007669"/>
    <property type="project" value="UniProtKB-EC"/>
</dbReference>
<evidence type="ECO:0000259" key="15">
    <source>
        <dbReference type="PROSITE" id="PS50862"/>
    </source>
</evidence>
<evidence type="ECO:0000256" key="14">
    <source>
        <dbReference type="SAM" id="MobiDB-lite"/>
    </source>
</evidence>
<dbReference type="Proteomes" id="UP000311919">
    <property type="component" value="Unassembled WGS sequence"/>
</dbReference>
<dbReference type="CDD" id="cd00775">
    <property type="entry name" value="LysRS_core"/>
    <property type="match status" value="1"/>
</dbReference>
<dbReference type="GO" id="GO:0005829">
    <property type="term" value="C:cytosol"/>
    <property type="evidence" value="ECO:0007669"/>
    <property type="project" value="TreeGrafter"/>
</dbReference>
<dbReference type="Pfam" id="PF01336">
    <property type="entry name" value="tRNA_anti-codon"/>
    <property type="match status" value="1"/>
</dbReference>
<reference evidence="16 17" key="1">
    <citation type="submission" date="2019-03" db="EMBL/GenBank/DDBJ databases">
        <title>An improved genome assembly of the fluke Schistosoma japonicum.</title>
        <authorList>
            <person name="Hu W."/>
            <person name="Luo F."/>
            <person name="Yin M."/>
            <person name="Mo X."/>
            <person name="Sun C."/>
            <person name="Wu Q."/>
            <person name="Zhu B."/>
            <person name="Xiang M."/>
            <person name="Wang J."/>
            <person name="Wang Y."/>
            <person name="Zhang T."/>
            <person name="Xu B."/>
            <person name="Zheng H."/>
            <person name="Feng Z."/>
        </authorList>
    </citation>
    <scope>NUCLEOTIDE SEQUENCE [LARGE SCALE GENOMIC DNA]</scope>
    <source>
        <strain evidence="16">HuSjv2</strain>
        <tissue evidence="16">Worms</tissue>
    </source>
</reference>
<dbReference type="NCBIfam" id="TIGR00499">
    <property type="entry name" value="lysS_bact"/>
    <property type="match status" value="1"/>
</dbReference>
<dbReference type="NCBIfam" id="NF001756">
    <property type="entry name" value="PRK00484.1"/>
    <property type="match status" value="1"/>
</dbReference>
<evidence type="ECO:0000256" key="7">
    <source>
        <dbReference type="ARBA" id="ARBA00022741"/>
    </source>
</evidence>
<dbReference type="EC" id="6.1.1.6" evidence="3 13"/>
<evidence type="ECO:0000256" key="2">
    <source>
        <dbReference type="ARBA" id="ARBA00008226"/>
    </source>
</evidence>
<comment type="caution">
    <text evidence="16">The sequence shown here is derived from an EMBL/GenBank/DDBJ whole genome shotgun (WGS) entry which is preliminary data.</text>
</comment>
<dbReference type="FunFam" id="3.30.930.10:FF:000238">
    <property type="entry name" value="Lysine--tRNA ligase"/>
    <property type="match status" value="1"/>
</dbReference>
<feature type="domain" description="Aminoacyl-transfer RNA synthetases class-II family profile" evidence="15">
    <location>
        <begin position="208"/>
        <end position="536"/>
    </location>
</feature>
<dbReference type="InterPro" id="IPR004364">
    <property type="entry name" value="Aa-tRNA-synt_II"/>
</dbReference>
<keyword evidence="17" id="KW-1185">Reference proteome</keyword>
<evidence type="ECO:0000256" key="8">
    <source>
        <dbReference type="ARBA" id="ARBA00022840"/>
    </source>
</evidence>
<dbReference type="InterPro" id="IPR002313">
    <property type="entry name" value="Lys-tRNA-ligase_II"/>
</dbReference>
<protein>
    <recommendedName>
        <fullName evidence="4 13">Lysine--tRNA ligase</fullName>
        <ecNumber evidence="3 13">6.1.1.6</ecNumber>
    </recommendedName>
    <alternativeName>
        <fullName evidence="11 13">Lysyl-tRNA synthetase</fullName>
    </alternativeName>
</protein>
<dbReference type="InterPro" id="IPR006195">
    <property type="entry name" value="aa-tRNA-synth_II"/>
</dbReference>
<evidence type="ECO:0000256" key="11">
    <source>
        <dbReference type="ARBA" id="ARBA00030563"/>
    </source>
</evidence>
<dbReference type="CDD" id="cd04322">
    <property type="entry name" value="LysRS_N"/>
    <property type="match status" value="1"/>
</dbReference>
<comment type="similarity">
    <text evidence="2">Belongs to the class-II aminoacyl-tRNA synthetase family.</text>
</comment>
<sequence length="635" mass="71614">MSHIQGENVALKSQQNGADLKKNYEVLKEDAVDAFNYHEMRKNAISELKKAHKNPYPYKFHVSISLADFIEKYSSLCPGEHLNDISVSISGRVHAKRSAGSKLIFYDIRSEDCRLQVMANIRHYKSEAEFHAINEVIHLGDIIGCAGSPGKSKLGELSIIPHEITLLSPCLYQLPHMHYGVKDKETRFRQRYLDLLMNEEVRRRFITRARIVNYVRKFLDDLGFLEVETPMMNTIAGGAAAKPFITYHNELNMNLYMRVAPELYLKMLVIGGLNRVYELGRVFRNEGIDLTHNPEFTSCEFYMAYADYEDLMTITEDLLSGLVKHLFGSYIIKYRPDGPESEEVIVDCTPPFKRINFYDDLASRLNTDLPPPETFETEETRQFFLKIATQHEIDCPEPKTTARLLDKLAGEFLEPLCVNPTFLTCHPCIMSPLAKEHRSRPGLTERFELFMLHKELCNAYTELNDPVIQRERFMEQAKDKAAGDTEAMVTDEQFLTALGYGLPPTAGWGLGIDRLTMFLTNTNNIKEVILFPAMKPEANIAASLNAISGNTSTEKIQDTISPVSVNSHVPSGPLDAENLSDNPKVSESKNLSSQSPQVTVSSVSTSETQNASHHKTSEAPSSTGKSGKKKKERKS</sequence>
<evidence type="ECO:0000256" key="6">
    <source>
        <dbReference type="ARBA" id="ARBA00022598"/>
    </source>
</evidence>
<dbReference type="InterPro" id="IPR012340">
    <property type="entry name" value="NA-bd_OB-fold"/>
</dbReference>
<dbReference type="GO" id="GO:0005739">
    <property type="term" value="C:mitochondrion"/>
    <property type="evidence" value="ECO:0007669"/>
    <property type="project" value="TreeGrafter"/>
</dbReference>
<keyword evidence="9" id="KW-0648">Protein biosynthesis</keyword>
<dbReference type="PANTHER" id="PTHR42918:SF9">
    <property type="entry name" value="LYSINE--TRNA LIGASE"/>
    <property type="match status" value="1"/>
</dbReference>
<dbReference type="AlphaFoldDB" id="A0A4Z2CW80"/>
<keyword evidence="6 16" id="KW-0436">Ligase</keyword>
<dbReference type="OrthoDB" id="21243at2759"/>
<evidence type="ECO:0000256" key="1">
    <source>
        <dbReference type="ARBA" id="ARBA00004496"/>
    </source>
</evidence>